<comment type="caution">
    <text evidence="1">The sequence shown here is derived from an EMBL/GenBank/DDBJ whole genome shotgun (WGS) entry which is preliminary data.</text>
</comment>
<sequence>MPPDTPSDPTTVFVTTHIHTDGPIPGPHSLLTLTSAAHRADGVPTGTFTANLRELPGATLHPASLQDWRTRAGDWLATRRAARPPALATIAYARWVERLPGRAVFVAEPHTQDYLFVYWYLQRFAGEWPFAGSLSAASSPIRSARAAEACVLASCRTGPGPGLAAAG</sequence>
<dbReference type="EMBL" id="BSFQ01000034">
    <property type="protein sequence ID" value="GLL14599.1"/>
    <property type="molecule type" value="Genomic_DNA"/>
</dbReference>
<evidence type="ECO:0000313" key="2">
    <source>
        <dbReference type="Proteomes" id="UP001143463"/>
    </source>
</evidence>
<dbReference type="AlphaFoldDB" id="A0A9W6L9Y7"/>
<proteinExistence type="predicted"/>
<reference evidence="1" key="1">
    <citation type="journal article" date="2014" name="Int. J. Syst. Evol. Microbiol.">
        <title>Complete genome sequence of Corynebacterium casei LMG S-19264T (=DSM 44701T), isolated from a smear-ripened cheese.</title>
        <authorList>
            <consortium name="US DOE Joint Genome Institute (JGI-PGF)"/>
            <person name="Walter F."/>
            <person name="Albersmeier A."/>
            <person name="Kalinowski J."/>
            <person name="Ruckert C."/>
        </authorList>
    </citation>
    <scope>NUCLEOTIDE SEQUENCE</scope>
    <source>
        <strain evidence="1">VKM Ac-1069</strain>
    </source>
</reference>
<name>A0A9W6L9Y7_9PSEU</name>
<evidence type="ECO:0000313" key="1">
    <source>
        <dbReference type="EMBL" id="GLL14599.1"/>
    </source>
</evidence>
<organism evidence="1 2">
    <name type="scientific">Pseudonocardia halophobica</name>
    <dbReference type="NCBI Taxonomy" id="29401"/>
    <lineage>
        <taxon>Bacteria</taxon>
        <taxon>Bacillati</taxon>
        <taxon>Actinomycetota</taxon>
        <taxon>Actinomycetes</taxon>
        <taxon>Pseudonocardiales</taxon>
        <taxon>Pseudonocardiaceae</taxon>
        <taxon>Pseudonocardia</taxon>
    </lineage>
</organism>
<dbReference type="RefSeq" id="WP_037046401.1">
    <property type="nucleotide sequence ID" value="NZ_BAAAUZ010000021.1"/>
</dbReference>
<accession>A0A9W6L9Y7</accession>
<keyword evidence="2" id="KW-1185">Reference proteome</keyword>
<protein>
    <submittedName>
        <fullName evidence="1">Uncharacterized protein</fullName>
    </submittedName>
</protein>
<gene>
    <name evidence="1" type="ORF">GCM10017577_57470</name>
</gene>
<dbReference type="Proteomes" id="UP001143463">
    <property type="component" value="Unassembled WGS sequence"/>
</dbReference>
<reference evidence="1" key="2">
    <citation type="submission" date="2023-01" db="EMBL/GenBank/DDBJ databases">
        <authorList>
            <person name="Sun Q."/>
            <person name="Evtushenko L."/>
        </authorList>
    </citation>
    <scope>NUCLEOTIDE SEQUENCE</scope>
    <source>
        <strain evidence="1">VKM Ac-1069</strain>
    </source>
</reference>